<name>A0ACB7ZTR5_9AGAM</name>
<gene>
    <name evidence="1" type="ORF">BJ138DRAFT_1186443</name>
</gene>
<organism evidence="1 2">
    <name type="scientific">Hygrophoropsis aurantiaca</name>
    <dbReference type="NCBI Taxonomy" id="72124"/>
    <lineage>
        <taxon>Eukaryota</taxon>
        <taxon>Fungi</taxon>
        <taxon>Dikarya</taxon>
        <taxon>Basidiomycota</taxon>
        <taxon>Agaricomycotina</taxon>
        <taxon>Agaricomycetes</taxon>
        <taxon>Agaricomycetidae</taxon>
        <taxon>Boletales</taxon>
        <taxon>Coniophorineae</taxon>
        <taxon>Hygrophoropsidaceae</taxon>
        <taxon>Hygrophoropsis</taxon>
    </lineage>
</organism>
<evidence type="ECO:0000313" key="1">
    <source>
        <dbReference type="EMBL" id="KAH7904102.1"/>
    </source>
</evidence>
<dbReference type="EMBL" id="MU268607">
    <property type="protein sequence ID" value="KAH7904102.1"/>
    <property type="molecule type" value="Genomic_DNA"/>
</dbReference>
<keyword evidence="2" id="KW-1185">Reference proteome</keyword>
<proteinExistence type="predicted"/>
<accession>A0ACB7ZTR5</accession>
<reference evidence="1" key="1">
    <citation type="journal article" date="2021" name="New Phytol.">
        <title>Evolutionary innovations through gain and loss of genes in the ectomycorrhizal Boletales.</title>
        <authorList>
            <person name="Wu G."/>
            <person name="Miyauchi S."/>
            <person name="Morin E."/>
            <person name="Kuo A."/>
            <person name="Drula E."/>
            <person name="Varga T."/>
            <person name="Kohler A."/>
            <person name="Feng B."/>
            <person name="Cao Y."/>
            <person name="Lipzen A."/>
            <person name="Daum C."/>
            <person name="Hundley H."/>
            <person name="Pangilinan J."/>
            <person name="Johnson J."/>
            <person name="Barry K."/>
            <person name="LaButti K."/>
            <person name="Ng V."/>
            <person name="Ahrendt S."/>
            <person name="Min B."/>
            <person name="Choi I.G."/>
            <person name="Park H."/>
            <person name="Plett J.M."/>
            <person name="Magnuson J."/>
            <person name="Spatafora J.W."/>
            <person name="Nagy L.G."/>
            <person name="Henrissat B."/>
            <person name="Grigoriev I.V."/>
            <person name="Yang Z.L."/>
            <person name="Xu J."/>
            <person name="Martin F.M."/>
        </authorList>
    </citation>
    <scope>NUCLEOTIDE SEQUENCE</scope>
    <source>
        <strain evidence="1">ATCC 28755</strain>
    </source>
</reference>
<evidence type="ECO:0000313" key="2">
    <source>
        <dbReference type="Proteomes" id="UP000790377"/>
    </source>
</evidence>
<protein>
    <submittedName>
        <fullName evidence="1">Alpha/Beta hydrolase protein</fullName>
    </submittedName>
</protein>
<dbReference type="Proteomes" id="UP000790377">
    <property type="component" value="Unassembled WGS sequence"/>
</dbReference>
<keyword evidence="1" id="KW-0378">Hydrolase</keyword>
<sequence length="355" mass="40699">MQSKNYIFDARPDLPFQITAKRYWFEDAPYSADAYTLVFAHAAGFCKEQWETVIDGIFKLLRQSEDMNGDGSPTRFKIREMWTIDAPNHGAAAILNEQVLQWGYDNVFSWETYGRAIHTFLSGHGSRTESYFRGHNIIGIGHSLGAIAVMLSTTFQPSIPYKSIHIFEPSMFGQQWGVEIQDFFLHFALKRRDIWLSSEEAFNVMRNRPAWQNWDERILKLFVRHGLRTLPTLDYPDKTIGVTLSCNKKQEAAVYRDHTSRVVAYNLLRHLIKKIPTHITFGAIPERCPAASRHDILHNASGGIEHFSSVSEIEGAGHLVVHTHPDSVVEVIWKALHKDHIDISKVNKCHFKVKL</sequence>
<comment type="caution">
    <text evidence="1">The sequence shown here is derived from an EMBL/GenBank/DDBJ whole genome shotgun (WGS) entry which is preliminary data.</text>
</comment>